<evidence type="ECO:0000256" key="1">
    <source>
        <dbReference type="ARBA" id="ARBA00022603"/>
    </source>
</evidence>
<dbReference type="Pfam" id="PF08100">
    <property type="entry name" value="Dimerisation"/>
    <property type="match status" value="1"/>
</dbReference>
<keyword evidence="2 6" id="KW-0808">Transferase</keyword>
<keyword evidence="1 6" id="KW-0489">Methyltransferase</keyword>
<dbReference type="GO" id="GO:0008171">
    <property type="term" value="F:O-methyltransferase activity"/>
    <property type="evidence" value="ECO:0007669"/>
    <property type="project" value="InterPro"/>
</dbReference>
<dbReference type="Gene3D" id="1.10.10.10">
    <property type="entry name" value="Winged helix-like DNA-binding domain superfamily/Winged helix DNA-binding domain"/>
    <property type="match status" value="1"/>
</dbReference>
<evidence type="ECO:0000259" key="5">
    <source>
        <dbReference type="Pfam" id="PF08100"/>
    </source>
</evidence>
<accession>A0A5E6M996</accession>
<gene>
    <name evidence="6" type="primary">aziB2</name>
    <name evidence="6" type="ORF">MAMT_00386</name>
</gene>
<evidence type="ECO:0000313" key="7">
    <source>
        <dbReference type="Proteomes" id="UP000334923"/>
    </source>
</evidence>
<dbReference type="InterPro" id="IPR029063">
    <property type="entry name" value="SAM-dependent_MTases_sf"/>
</dbReference>
<evidence type="ECO:0000259" key="4">
    <source>
        <dbReference type="Pfam" id="PF00891"/>
    </source>
</evidence>
<dbReference type="CDD" id="cd02440">
    <property type="entry name" value="AdoMet_MTases"/>
    <property type="match status" value="1"/>
</dbReference>
<dbReference type="PROSITE" id="PS51683">
    <property type="entry name" value="SAM_OMT_II"/>
    <property type="match status" value="1"/>
</dbReference>
<dbReference type="SUPFAM" id="SSF53335">
    <property type="entry name" value="S-adenosyl-L-methionine-dependent methyltransferases"/>
    <property type="match status" value="1"/>
</dbReference>
<dbReference type="RefSeq" id="WP_246186468.1">
    <property type="nucleotide sequence ID" value="NZ_CABFVA020000013.1"/>
</dbReference>
<feature type="domain" description="O-methyltransferase dimerisation" evidence="5">
    <location>
        <begin position="24"/>
        <end position="96"/>
    </location>
</feature>
<dbReference type="InterPro" id="IPR016461">
    <property type="entry name" value="COMT-like"/>
</dbReference>
<feature type="domain" description="O-methyltransferase C-terminal" evidence="4">
    <location>
        <begin position="116"/>
        <end position="325"/>
    </location>
</feature>
<reference evidence="6 7" key="1">
    <citation type="submission" date="2019-09" db="EMBL/GenBank/DDBJ databases">
        <authorList>
            <person name="Cremers G."/>
        </authorList>
    </citation>
    <scope>NUCLEOTIDE SEQUENCE [LARGE SCALE GENOMIC DNA]</scope>
    <source>
        <strain evidence="6">4A</strain>
    </source>
</reference>
<dbReference type="Pfam" id="PF00891">
    <property type="entry name" value="Methyltransf_2"/>
    <property type="match status" value="1"/>
</dbReference>
<dbReference type="InterPro" id="IPR036390">
    <property type="entry name" value="WH_DNA-bd_sf"/>
</dbReference>
<keyword evidence="3" id="KW-0949">S-adenosyl-L-methionine</keyword>
<dbReference type="PANTHER" id="PTHR43712">
    <property type="entry name" value="PUTATIVE (AFU_ORTHOLOGUE AFUA_4G14580)-RELATED"/>
    <property type="match status" value="1"/>
</dbReference>
<dbReference type="InterPro" id="IPR036388">
    <property type="entry name" value="WH-like_DNA-bd_sf"/>
</dbReference>
<protein>
    <submittedName>
        <fullName evidence="6">3-hydroxy-5-methyl-1-naphthoate 3-O-methyltransferase</fullName>
        <ecNumber evidence="6">2.1.1.302</ecNumber>
    </submittedName>
</protein>
<dbReference type="GO" id="GO:0046983">
    <property type="term" value="F:protein dimerization activity"/>
    <property type="evidence" value="ECO:0007669"/>
    <property type="project" value="InterPro"/>
</dbReference>
<evidence type="ECO:0000256" key="3">
    <source>
        <dbReference type="ARBA" id="ARBA00022691"/>
    </source>
</evidence>
<dbReference type="Proteomes" id="UP000334923">
    <property type="component" value="Unassembled WGS sequence"/>
</dbReference>
<dbReference type="PANTHER" id="PTHR43712:SF2">
    <property type="entry name" value="O-METHYLTRANSFERASE CICE"/>
    <property type="match status" value="1"/>
</dbReference>
<proteinExistence type="predicted"/>
<dbReference type="InterPro" id="IPR001077">
    <property type="entry name" value="COMT_C"/>
</dbReference>
<dbReference type="EMBL" id="CABFVA020000013">
    <property type="protein sequence ID" value="VVM04943.1"/>
    <property type="molecule type" value="Genomic_DNA"/>
</dbReference>
<sequence>MEKPVDVRKFALDFDLAPFLFCIDSVRGSRIVRAAVDLGVFSQLAKNSGTAEEVAGALGVSVRGTRVLLDSLTALQLLGKEKGSYRLLPIAEALLVPESPDYLGDLVHGSILDETWDHLAEAVRKGGLAEAVEPVEQQKRAEEFFPLLIRFLHVVNRGPAIAAARALGAGAAHRGMRILDLACGSGVWSLAVAHVDPEARVTAVDFPGVLEHTRRYGERHGMADRYEYLPGNIQEVSLPEARYDLAILGHILHSEGEGKSRRLLGRIAKALRPEGRIAILEFLPNRERTGPLDPVLFGLRMFLNTEEGGIFSAEEYAEWLGEAGFPEVESFEIGTHSPLLVASGGKK</sequence>
<evidence type="ECO:0000256" key="2">
    <source>
        <dbReference type="ARBA" id="ARBA00022679"/>
    </source>
</evidence>
<evidence type="ECO:0000313" key="6">
    <source>
        <dbReference type="EMBL" id="VVM04943.1"/>
    </source>
</evidence>
<dbReference type="Gene3D" id="3.40.50.150">
    <property type="entry name" value="Vaccinia Virus protein VP39"/>
    <property type="match status" value="1"/>
</dbReference>
<dbReference type="EC" id="2.1.1.302" evidence="6"/>
<organism evidence="6 7">
    <name type="scientific">Methylacidimicrobium tartarophylax</name>
    <dbReference type="NCBI Taxonomy" id="1041768"/>
    <lineage>
        <taxon>Bacteria</taxon>
        <taxon>Pseudomonadati</taxon>
        <taxon>Verrucomicrobiota</taxon>
        <taxon>Methylacidimicrobium</taxon>
    </lineage>
</organism>
<dbReference type="SUPFAM" id="SSF46785">
    <property type="entry name" value="Winged helix' DNA-binding domain"/>
    <property type="match status" value="1"/>
</dbReference>
<dbReference type="AlphaFoldDB" id="A0A5E6M996"/>
<dbReference type="GO" id="GO:0032259">
    <property type="term" value="P:methylation"/>
    <property type="evidence" value="ECO:0007669"/>
    <property type="project" value="UniProtKB-KW"/>
</dbReference>
<name>A0A5E6M996_9BACT</name>
<keyword evidence="7" id="KW-1185">Reference proteome</keyword>
<dbReference type="InterPro" id="IPR012967">
    <property type="entry name" value="COMT_dimerisation"/>
</dbReference>